<dbReference type="InterPro" id="IPR006016">
    <property type="entry name" value="UspA"/>
</dbReference>
<evidence type="ECO:0000313" key="4">
    <source>
        <dbReference type="Proteomes" id="UP001501414"/>
    </source>
</evidence>
<feature type="domain" description="UspA" evidence="2">
    <location>
        <begin position="155"/>
        <end position="295"/>
    </location>
</feature>
<reference evidence="4" key="1">
    <citation type="journal article" date="2019" name="Int. J. Syst. Evol. Microbiol.">
        <title>The Global Catalogue of Microorganisms (GCM) 10K type strain sequencing project: providing services to taxonomists for standard genome sequencing and annotation.</title>
        <authorList>
            <consortium name="The Broad Institute Genomics Platform"/>
            <consortium name="The Broad Institute Genome Sequencing Center for Infectious Disease"/>
            <person name="Wu L."/>
            <person name="Ma J."/>
        </authorList>
    </citation>
    <scope>NUCLEOTIDE SEQUENCE [LARGE SCALE GENOMIC DNA]</scope>
    <source>
        <strain evidence="4">JCM 11896</strain>
    </source>
</reference>
<organism evidence="3 4">
    <name type="scientific">Pseudonocardia kongjuensis</name>
    <dbReference type="NCBI Taxonomy" id="102227"/>
    <lineage>
        <taxon>Bacteria</taxon>
        <taxon>Bacillati</taxon>
        <taxon>Actinomycetota</taxon>
        <taxon>Actinomycetes</taxon>
        <taxon>Pseudonocardiales</taxon>
        <taxon>Pseudonocardiaceae</taxon>
        <taxon>Pseudonocardia</taxon>
    </lineage>
</organism>
<keyword evidence="4" id="KW-1185">Reference proteome</keyword>
<dbReference type="PANTHER" id="PTHR46268">
    <property type="entry name" value="STRESS RESPONSE PROTEIN NHAX"/>
    <property type="match status" value="1"/>
</dbReference>
<dbReference type="EMBL" id="BAAAJK010000036">
    <property type="protein sequence ID" value="GAA1397803.1"/>
    <property type="molecule type" value="Genomic_DNA"/>
</dbReference>
<protein>
    <submittedName>
        <fullName evidence="3">Universal stress protein</fullName>
    </submittedName>
</protein>
<evidence type="ECO:0000256" key="1">
    <source>
        <dbReference type="ARBA" id="ARBA00008791"/>
    </source>
</evidence>
<dbReference type="CDD" id="cd00293">
    <property type="entry name" value="USP-like"/>
    <property type="match status" value="2"/>
</dbReference>
<dbReference type="InterPro" id="IPR006015">
    <property type="entry name" value="Universal_stress_UspA"/>
</dbReference>
<dbReference type="RefSeq" id="WP_344026911.1">
    <property type="nucleotide sequence ID" value="NZ_BAAAJK010000036.1"/>
</dbReference>
<comment type="caution">
    <text evidence="3">The sequence shown here is derived from an EMBL/GenBank/DDBJ whole genome shotgun (WGS) entry which is preliminary data.</text>
</comment>
<evidence type="ECO:0000313" key="3">
    <source>
        <dbReference type="EMBL" id="GAA1397803.1"/>
    </source>
</evidence>
<gene>
    <name evidence="3" type="ORF">GCM10009613_50970</name>
</gene>
<dbReference type="SUPFAM" id="SSF52402">
    <property type="entry name" value="Adenine nucleotide alpha hydrolases-like"/>
    <property type="match status" value="2"/>
</dbReference>
<sequence length="301" mass="30632">MTVVVGYLPHRGGPGALDLGLRLARARGEPMLVVTVVPRQWSTPSPAKVDAEFGEYARRVGEEATAAARAHLAGTTVPVGHRAVPGRSVASTLVDVVQDAGGTVLVVGSAAGGPDGRIGLGTTAQKLLHAAPVGVALAPRGGGSPDSPDPGDAPFGRLTVAFSDSDSSVRTVAAAADLAARLGTPLRVASFGVRNATMYPPEVGLHAEDSILESWADQAAEAQHRLVADGTVDDGVPCVIGTGTGWDEAVAAVDWRPDELLVVGSSDSGPLARVFLGSRASRLIRAAPVPVLVLPHLSSRS</sequence>
<dbReference type="Proteomes" id="UP001501414">
    <property type="component" value="Unassembled WGS sequence"/>
</dbReference>
<proteinExistence type="inferred from homology"/>
<dbReference type="PRINTS" id="PR01438">
    <property type="entry name" value="UNVRSLSTRESS"/>
</dbReference>
<comment type="similarity">
    <text evidence="1">Belongs to the universal stress protein A family.</text>
</comment>
<dbReference type="Pfam" id="PF00582">
    <property type="entry name" value="Usp"/>
    <property type="match status" value="2"/>
</dbReference>
<evidence type="ECO:0000259" key="2">
    <source>
        <dbReference type="Pfam" id="PF00582"/>
    </source>
</evidence>
<feature type="domain" description="UspA" evidence="2">
    <location>
        <begin position="2"/>
        <end position="137"/>
    </location>
</feature>
<accession>A0ABP4IWN9</accession>
<dbReference type="InterPro" id="IPR014729">
    <property type="entry name" value="Rossmann-like_a/b/a_fold"/>
</dbReference>
<dbReference type="PANTHER" id="PTHR46268:SF6">
    <property type="entry name" value="UNIVERSAL STRESS PROTEIN UP12"/>
    <property type="match status" value="1"/>
</dbReference>
<dbReference type="Gene3D" id="3.40.50.620">
    <property type="entry name" value="HUPs"/>
    <property type="match status" value="2"/>
</dbReference>
<name>A0ABP4IWN9_9PSEU</name>